<dbReference type="Gene3D" id="3.10.450.50">
    <property type="match status" value="1"/>
</dbReference>
<proteinExistence type="predicted"/>
<dbReference type="OrthoDB" id="182039at2"/>
<dbReference type="RefSeq" id="WP_142702830.1">
    <property type="nucleotide sequence ID" value="NZ_VIRS01000002.1"/>
</dbReference>
<dbReference type="NCBIfam" id="NF033625">
    <property type="entry name" value="HpxZ"/>
    <property type="match status" value="1"/>
</dbReference>
<keyword evidence="2" id="KW-1185">Reference proteome</keyword>
<organism evidence="1 2">
    <name type="scientific">Cryptosporangium phraense</name>
    <dbReference type="NCBI Taxonomy" id="2593070"/>
    <lineage>
        <taxon>Bacteria</taxon>
        <taxon>Bacillati</taxon>
        <taxon>Actinomycetota</taxon>
        <taxon>Actinomycetes</taxon>
        <taxon>Cryptosporangiales</taxon>
        <taxon>Cryptosporangiaceae</taxon>
        <taxon>Cryptosporangium</taxon>
    </lineage>
</organism>
<dbReference type="EMBL" id="VIRS01000002">
    <property type="protein sequence ID" value="TQS46302.1"/>
    <property type="molecule type" value="Genomic_DNA"/>
</dbReference>
<dbReference type="SUPFAM" id="SSF54427">
    <property type="entry name" value="NTF2-like"/>
    <property type="match status" value="1"/>
</dbReference>
<dbReference type="InterPro" id="IPR024507">
    <property type="entry name" value="AtzH-like"/>
</dbReference>
<comment type="caution">
    <text evidence="1">The sequence shown here is derived from an EMBL/GenBank/DDBJ whole genome shotgun (WGS) entry which is preliminary data.</text>
</comment>
<dbReference type="Pfam" id="PF11533">
    <property type="entry name" value="AtzH-like"/>
    <property type="match status" value="1"/>
</dbReference>
<dbReference type="Proteomes" id="UP000317982">
    <property type="component" value="Unassembled WGS sequence"/>
</dbReference>
<evidence type="ECO:0000313" key="1">
    <source>
        <dbReference type="EMBL" id="TQS46302.1"/>
    </source>
</evidence>
<dbReference type="InParanoid" id="A0A545AY81"/>
<accession>A0A545AY81</accession>
<protein>
    <submittedName>
        <fullName evidence="1">Oxalurate catabolism protein HpxZ</fullName>
    </submittedName>
</protein>
<sequence length="130" mass="14656">MEVDRPEIVAEVRAAFSSYEDALQRDDRATILGWFWDAPETVRFGIADRQNGVEELRAWRAAQPPVPLGRTLTETRVTTFGADYAVVTTLFTYPSGEALGRQSQTWARFGVGWRIVSAHVSEIRLPSWLS</sequence>
<reference evidence="1 2" key="1">
    <citation type="submission" date="2019-07" db="EMBL/GenBank/DDBJ databases">
        <title>Cryptosporangium phraense sp. nov., isolated from plant litter.</title>
        <authorList>
            <person name="Suriyachadkun C."/>
        </authorList>
    </citation>
    <scope>NUCLEOTIDE SEQUENCE [LARGE SCALE GENOMIC DNA]</scope>
    <source>
        <strain evidence="1 2">A-T 5661</strain>
    </source>
</reference>
<name>A0A545AY81_9ACTN</name>
<dbReference type="AlphaFoldDB" id="A0A545AY81"/>
<dbReference type="InterPro" id="IPR032710">
    <property type="entry name" value="NTF2-like_dom_sf"/>
</dbReference>
<evidence type="ECO:0000313" key="2">
    <source>
        <dbReference type="Proteomes" id="UP000317982"/>
    </source>
</evidence>
<gene>
    <name evidence="1" type="primary">hpxZ</name>
    <name evidence="1" type="ORF">FL583_02595</name>
</gene>